<proteinExistence type="predicted"/>
<dbReference type="eggNOG" id="ENOG5032T2B">
    <property type="taxonomic scope" value="Bacteria"/>
</dbReference>
<reference evidence="1 2" key="1">
    <citation type="submission" date="2008-12" db="EMBL/GenBank/DDBJ databases">
        <authorList>
            <person name="Fulton L."/>
            <person name="Clifton S."/>
            <person name="Fulton B."/>
            <person name="Xu J."/>
            <person name="Minx P."/>
            <person name="Pepin K.H."/>
            <person name="Johnson M."/>
            <person name="Bhonagiri V."/>
            <person name="Nash W.E."/>
            <person name="Mardis E.R."/>
            <person name="Wilson R.K."/>
        </authorList>
    </citation>
    <scope>NUCLEOTIDE SEQUENCE [LARGE SCALE GENOMIC DNA]</scope>
    <source>
        <strain evidence="1 2">DSM 18228</strain>
    </source>
</reference>
<keyword evidence="2" id="KW-1185">Reference proteome</keyword>
<dbReference type="EMBL" id="ACBW01000148">
    <property type="protein sequence ID" value="EEF76650.1"/>
    <property type="molecule type" value="Genomic_DNA"/>
</dbReference>
<name>S0F9A0_9BACT</name>
<organism evidence="1 2">
    <name type="scientific">Phocaeicola coprophilus DSM 18228 = JCM 13818</name>
    <dbReference type="NCBI Taxonomy" id="547042"/>
    <lineage>
        <taxon>Bacteria</taxon>
        <taxon>Pseudomonadati</taxon>
        <taxon>Bacteroidota</taxon>
        <taxon>Bacteroidia</taxon>
        <taxon>Bacteroidales</taxon>
        <taxon>Bacteroidaceae</taxon>
        <taxon>Phocaeicola</taxon>
    </lineage>
</organism>
<dbReference type="HOGENOM" id="CLU_917802_0_0_10"/>
<dbReference type="STRING" id="547042.BACCOPRO_02156"/>
<accession>S0F9A0</accession>
<evidence type="ECO:0000313" key="1">
    <source>
        <dbReference type="EMBL" id="EEF76650.1"/>
    </source>
</evidence>
<dbReference type="AlphaFoldDB" id="S0F9A0"/>
<dbReference type="Proteomes" id="UP000014073">
    <property type="component" value="Unassembled WGS sequence"/>
</dbReference>
<protein>
    <submittedName>
        <fullName evidence="1">Uncharacterized protein</fullName>
    </submittedName>
</protein>
<gene>
    <name evidence="1" type="ORF">BACCOPRO_02156</name>
</gene>
<comment type="caution">
    <text evidence="1">The sequence shown here is derived from an EMBL/GenBank/DDBJ whole genome shotgun (WGS) entry which is preliminary data.</text>
</comment>
<evidence type="ECO:0000313" key="2">
    <source>
        <dbReference type="Proteomes" id="UP000014073"/>
    </source>
</evidence>
<sequence length="332" mass="38012">MSLRETDAISPDDLEKASKRKIVRINTQIKKLMSIVCSICGGTGVKCTAVIDPNTRQFLEFTRNALSDGRCSQCGNVALTDPDEVKAGLDKLWTEYTARHRAAPNYTCCDIVRHGDYDGCEKAYIRIGGPSDVVEKYPVVAVCRDLEELKSLALPDPTREFTLMGIQGFEFHDVLENKTYEIGVDDLKIPVTTKEVLDFYPAEHRLKETDIEQYAAAYTARIKAYREYTRQLDATLVRRLLDKERLMKVGESDGFRLKLHFDWFVILKRENERMYAPFKYAVNAYCLDNIQTFDRRYVTLEDALLHCLNGFNENANIPNRYKSIGHYLSGKS</sequence>